<evidence type="ECO:0000313" key="1">
    <source>
        <dbReference type="EMBL" id="SFL06165.1"/>
    </source>
</evidence>
<organism evidence="1 2">
    <name type="scientific">Geodermatophilus ruber</name>
    <dbReference type="NCBI Taxonomy" id="504800"/>
    <lineage>
        <taxon>Bacteria</taxon>
        <taxon>Bacillati</taxon>
        <taxon>Actinomycetota</taxon>
        <taxon>Actinomycetes</taxon>
        <taxon>Geodermatophilales</taxon>
        <taxon>Geodermatophilaceae</taxon>
        <taxon>Geodermatophilus</taxon>
    </lineage>
</organism>
<dbReference type="InParanoid" id="A0A1I4EKC4"/>
<dbReference type="RefSeq" id="WP_091324349.1">
    <property type="nucleotide sequence ID" value="NZ_FOSW01000006.1"/>
</dbReference>
<dbReference type="Proteomes" id="UP000199152">
    <property type="component" value="Unassembled WGS sequence"/>
</dbReference>
<reference evidence="1 2" key="1">
    <citation type="submission" date="2016-10" db="EMBL/GenBank/DDBJ databases">
        <authorList>
            <person name="de Groot N.N."/>
        </authorList>
    </citation>
    <scope>NUCLEOTIDE SEQUENCE [LARGE SCALE GENOMIC DNA]</scope>
    <source>
        <strain evidence="1 2">DSM 45317</strain>
    </source>
</reference>
<proteinExistence type="predicted"/>
<sequence>MNHSPLVARRPALVVPAAGTPALTTVGTRLGRPLMTWHPAWVPVLEAFAAADPPQPRWESLEWYRNESFGAPPDETVDLDALPADVAAAVRAMGASLWQVRVVPDGGLAHLTGMTQPVGRHISALLAALKGAVVEASAHHTTGMKAPIGMGSGSEDGSFPLHADIFPGRYLLNVFHQPAPDQQGASLLMSVAEWGELAAVAFGPEWAARSLRLVRREVPWDMEAYEEVFGYHDRPDDSGLIAASDAAATRILYGPGEGYLVDDAEWLHGRTVVRKSEHTYDRVHRLTFDTAGSFAQRMALEDRPENTA</sequence>
<name>A0A1I4EKC4_9ACTN</name>
<evidence type="ECO:0000313" key="2">
    <source>
        <dbReference type="Proteomes" id="UP000199152"/>
    </source>
</evidence>
<evidence type="ECO:0008006" key="3">
    <source>
        <dbReference type="Google" id="ProtNLM"/>
    </source>
</evidence>
<keyword evidence="2" id="KW-1185">Reference proteome</keyword>
<protein>
    <recommendedName>
        <fullName evidence="3">Taurine catabolism dioxygenase TauD, TfdA family</fullName>
    </recommendedName>
</protein>
<dbReference type="EMBL" id="FOSW01000006">
    <property type="protein sequence ID" value="SFL06165.1"/>
    <property type="molecule type" value="Genomic_DNA"/>
</dbReference>
<dbReference type="AlphaFoldDB" id="A0A1I4EKC4"/>
<dbReference type="OrthoDB" id="3540068at2"/>
<accession>A0A1I4EKC4</accession>
<gene>
    <name evidence="1" type="ORF">SAMN04488085_10670</name>
</gene>